<reference evidence="4" key="1">
    <citation type="submission" date="2020-07" db="EMBL/GenBank/DDBJ databases">
        <title>Clarias magur genome sequencing, assembly and annotation.</title>
        <authorList>
            <person name="Kushwaha B."/>
            <person name="Kumar R."/>
            <person name="Das P."/>
            <person name="Joshi C.G."/>
            <person name="Kumar D."/>
            <person name="Nagpure N.S."/>
            <person name="Pandey M."/>
            <person name="Agarwal S."/>
            <person name="Srivastava S."/>
            <person name="Singh M."/>
            <person name="Sahoo L."/>
            <person name="Jayasankar P."/>
            <person name="Meher P.K."/>
            <person name="Koringa P.G."/>
            <person name="Iquebal M.A."/>
            <person name="Das S.P."/>
            <person name="Bit A."/>
            <person name="Patnaik S."/>
            <person name="Patel N."/>
            <person name="Shah T.M."/>
            <person name="Hinsu A."/>
            <person name="Jena J.K."/>
        </authorList>
    </citation>
    <scope>NUCLEOTIDE SEQUENCE</scope>
    <source>
        <strain evidence="4">CIFAMagur01</strain>
        <tissue evidence="4">Testis</tissue>
    </source>
</reference>
<comment type="caution">
    <text evidence="4">The sequence shown here is derived from an EMBL/GenBank/DDBJ whole genome shotgun (WGS) entry which is preliminary data.</text>
</comment>
<name>A0A8J4XD97_CLAMG</name>
<feature type="compositionally biased region" description="Low complexity" evidence="1">
    <location>
        <begin position="131"/>
        <end position="141"/>
    </location>
</feature>
<evidence type="ECO:0000313" key="4">
    <source>
        <dbReference type="EMBL" id="KAF5897540.1"/>
    </source>
</evidence>
<evidence type="ECO:0000259" key="3">
    <source>
        <dbReference type="PROSITE" id="PS50010"/>
    </source>
</evidence>
<dbReference type="Pfam" id="PF22697">
    <property type="entry name" value="SOS1_NGEF_PH"/>
    <property type="match status" value="1"/>
</dbReference>
<dbReference type="Gene3D" id="1.20.900.10">
    <property type="entry name" value="Dbl homology (DH) domain"/>
    <property type="match status" value="1"/>
</dbReference>
<dbReference type="Pfam" id="PF15720">
    <property type="entry name" value="DUF4675"/>
    <property type="match status" value="1"/>
</dbReference>
<dbReference type="SUPFAM" id="SSF50729">
    <property type="entry name" value="PH domain-like"/>
    <property type="match status" value="1"/>
</dbReference>
<dbReference type="InterPro" id="IPR040181">
    <property type="entry name" value="PKHG5/7"/>
</dbReference>
<dbReference type="InterPro" id="IPR055251">
    <property type="entry name" value="SOS1_NGEF_PH"/>
</dbReference>
<keyword evidence="5" id="KW-1185">Reference proteome</keyword>
<organism evidence="4 5">
    <name type="scientific">Clarias magur</name>
    <name type="common">Asian catfish</name>
    <name type="synonym">Macropteronotus magur</name>
    <dbReference type="NCBI Taxonomy" id="1594786"/>
    <lineage>
        <taxon>Eukaryota</taxon>
        <taxon>Metazoa</taxon>
        <taxon>Chordata</taxon>
        <taxon>Craniata</taxon>
        <taxon>Vertebrata</taxon>
        <taxon>Euteleostomi</taxon>
        <taxon>Actinopterygii</taxon>
        <taxon>Neopterygii</taxon>
        <taxon>Teleostei</taxon>
        <taxon>Ostariophysi</taxon>
        <taxon>Siluriformes</taxon>
        <taxon>Clariidae</taxon>
        <taxon>Clarias</taxon>
    </lineage>
</organism>
<sequence length="736" mass="84785">MTDINHEHIKEIGKHVDKTLDWTYIEWHDEDQTKTADAHTQTFQEQTVDKETQTSNPFLMRIELSRTPSRLRCGSLGDMETMPTPLFQFDRQAPARISTSPTLRRMRSTRIPCRDAGRIESTQEEPSVNESPSPRSPLSPSHRQKSPHPTTVNESNGDIQKDGHSNDLLTSGSIRSYRSKTISSHGLYSKQEFLTVNESSDIDNDADKVKDPSHKSWLQERRRSSVVVTLPGMDVSPGDLFVSNDAVDILNHSTLSDTKKPKWPFSKRTMSKGRTRTAADIEKCLTAIQIQEWRNTHFQQYKDLTLEEFLRSKPELRAEEEPKAYKRQETLWELFTSECVYFLDQLMVLKEVFQTTLSELQMRECLLDIDSWALFANLNELCLVSFGFLTSLLGVIKELWATPESTPESTPETDSIEALLAILKKAFGEGICHCLQKYCMNYSKAIHHLDTLKAREDFSSYVKWCERKEQCRRLQLKDLLVTPLQRFTRYPLILKNMEKRSCTEAEESALQSVVELVDRAIYDLEGKVKWLDNYQKVKQLKEALVWLPMWERDKRAHVPENLKHLLKTVSLENLVTQRSLRHEGKLTLTENAKLNDVYLFLFDEFLLITKVKRNKKRSVAGEMYPARTAAGLELEQLLQEGCTFTVLDQPISLDRLQIRNIDQFNATASGLPCSFIIMHQNRYQQCIGVFILQAPTESVKKAWLSEIEEAVGALLKRESQQPRLKSSSLYVESSQI</sequence>
<feature type="domain" description="DH" evidence="3">
    <location>
        <begin position="326"/>
        <end position="527"/>
    </location>
</feature>
<dbReference type="AlphaFoldDB" id="A0A8J4XD97"/>
<dbReference type="GO" id="GO:0005085">
    <property type="term" value="F:guanyl-nucleotide exchange factor activity"/>
    <property type="evidence" value="ECO:0007669"/>
    <property type="project" value="InterPro"/>
</dbReference>
<dbReference type="InterPro" id="IPR011993">
    <property type="entry name" value="PH-like_dom_sf"/>
</dbReference>
<dbReference type="GO" id="GO:0007266">
    <property type="term" value="P:Rho protein signal transduction"/>
    <property type="evidence" value="ECO:0007669"/>
    <property type="project" value="TreeGrafter"/>
</dbReference>
<dbReference type="SUPFAM" id="SSF48065">
    <property type="entry name" value="DBL homology domain (DH-domain)"/>
    <property type="match status" value="1"/>
</dbReference>
<feature type="compositionally biased region" description="Polar residues" evidence="1">
    <location>
        <begin position="147"/>
        <end position="158"/>
    </location>
</feature>
<dbReference type="InterPro" id="IPR001849">
    <property type="entry name" value="PH_domain"/>
</dbReference>
<dbReference type="OrthoDB" id="5585231at2759"/>
<dbReference type="InterPro" id="IPR000219">
    <property type="entry name" value="DH_dom"/>
</dbReference>
<dbReference type="PROSITE" id="PS50003">
    <property type="entry name" value="PH_DOMAIN"/>
    <property type="match status" value="1"/>
</dbReference>
<dbReference type="CDD" id="cd13245">
    <property type="entry name" value="PH_PLEKHG7"/>
    <property type="match status" value="1"/>
</dbReference>
<dbReference type="Gene3D" id="2.30.29.30">
    <property type="entry name" value="Pleckstrin-homology domain (PH domain)/Phosphotyrosine-binding domain (PTB)"/>
    <property type="match status" value="1"/>
</dbReference>
<proteinExistence type="predicted"/>
<dbReference type="SMART" id="SM00233">
    <property type="entry name" value="PH"/>
    <property type="match status" value="1"/>
</dbReference>
<feature type="region of interest" description="Disordered" evidence="1">
    <location>
        <begin position="93"/>
        <end position="172"/>
    </location>
</feature>
<dbReference type="PROSITE" id="PS50010">
    <property type="entry name" value="DH_2"/>
    <property type="match status" value="1"/>
</dbReference>
<evidence type="ECO:0000256" key="1">
    <source>
        <dbReference type="SAM" id="MobiDB-lite"/>
    </source>
</evidence>
<evidence type="ECO:0000259" key="2">
    <source>
        <dbReference type="PROSITE" id="PS50003"/>
    </source>
</evidence>
<feature type="domain" description="PH" evidence="2">
    <location>
        <begin position="579"/>
        <end position="712"/>
    </location>
</feature>
<dbReference type="EMBL" id="QNUK01000232">
    <property type="protein sequence ID" value="KAF5897540.1"/>
    <property type="molecule type" value="Genomic_DNA"/>
</dbReference>
<evidence type="ECO:0000313" key="5">
    <source>
        <dbReference type="Proteomes" id="UP000727407"/>
    </source>
</evidence>
<dbReference type="PANTHER" id="PTHR13217:SF6">
    <property type="entry name" value="PLECKSTRIN HOMOLOGY DOMAIN-CONTAINING FAMILY G MEMBER 7"/>
    <property type="match status" value="1"/>
</dbReference>
<dbReference type="PANTHER" id="PTHR13217">
    <property type="entry name" value="PLECKSTRIN HOMOLOGY DOMAIN-CONTAINING FAMILY G MEMBER 7"/>
    <property type="match status" value="1"/>
</dbReference>
<dbReference type="SMART" id="SM00325">
    <property type="entry name" value="RhoGEF"/>
    <property type="match status" value="1"/>
</dbReference>
<dbReference type="InterPro" id="IPR035899">
    <property type="entry name" value="DBL_dom_sf"/>
</dbReference>
<protein>
    <submittedName>
        <fullName evidence="4">Pleckstrin homology domain-containing family G member 7 isoform X1</fullName>
    </submittedName>
</protein>
<accession>A0A8J4XD97</accession>
<dbReference type="Proteomes" id="UP000727407">
    <property type="component" value="Unassembled WGS sequence"/>
</dbReference>
<gene>
    <name evidence="4" type="primary">plekhg7</name>
    <name evidence="4" type="ORF">DAT39_012769</name>
</gene>
<dbReference type="Pfam" id="PF00621">
    <property type="entry name" value="RhoGEF"/>
    <property type="match status" value="1"/>
</dbReference>